<proteinExistence type="predicted"/>
<dbReference type="RefSeq" id="WP_205375516.1">
    <property type="nucleotide sequence ID" value="NZ_JAFEJA010000001.1"/>
</dbReference>
<keyword evidence="2" id="KW-0812">Transmembrane</keyword>
<accession>A0ABS2UXR7</accession>
<name>A0ABS2UXR7_9ACTN</name>
<keyword evidence="5" id="KW-1185">Reference proteome</keyword>
<feature type="region of interest" description="Disordered" evidence="1">
    <location>
        <begin position="1"/>
        <end position="20"/>
    </location>
</feature>
<comment type="caution">
    <text evidence="4">The sequence shown here is derived from an EMBL/GenBank/DDBJ whole genome shotgun (WGS) entry which is preliminary data.</text>
</comment>
<evidence type="ECO:0000313" key="5">
    <source>
        <dbReference type="Proteomes" id="UP000664109"/>
    </source>
</evidence>
<protein>
    <submittedName>
        <fullName evidence="4">YcxB family protein</fullName>
    </submittedName>
</protein>
<organism evidence="4 5">
    <name type="scientific">Streptomyces zhihengii</name>
    <dbReference type="NCBI Taxonomy" id="1818004"/>
    <lineage>
        <taxon>Bacteria</taxon>
        <taxon>Bacillati</taxon>
        <taxon>Actinomycetota</taxon>
        <taxon>Actinomycetes</taxon>
        <taxon>Kitasatosporales</taxon>
        <taxon>Streptomycetaceae</taxon>
        <taxon>Streptomyces</taxon>
    </lineage>
</organism>
<evidence type="ECO:0000259" key="3">
    <source>
        <dbReference type="Pfam" id="PF14317"/>
    </source>
</evidence>
<evidence type="ECO:0000256" key="1">
    <source>
        <dbReference type="SAM" id="MobiDB-lite"/>
    </source>
</evidence>
<dbReference type="EMBL" id="JAFEJA010000001">
    <property type="protein sequence ID" value="MBM9621687.1"/>
    <property type="molecule type" value="Genomic_DNA"/>
</dbReference>
<keyword evidence="2" id="KW-1133">Transmembrane helix</keyword>
<feature type="domain" description="YcxB-like C-terminal" evidence="3">
    <location>
        <begin position="124"/>
        <end position="176"/>
    </location>
</feature>
<feature type="compositionally biased region" description="Basic and acidic residues" evidence="1">
    <location>
        <begin position="1"/>
        <end position="10"/>
    </location>
</feature>
<evidence type="ECO:0000256" key="2">
    <source>
        <dbReference type="SAM" id="Phobius"/>
    </source>
</evidence>
<sequence>MTDTQDRPGAYEDPGTGAHGETAAGAAVEFVYEITVPDLADSLNARLRATPSGRRTRWLLRVAGVVGAVWLVGLTLGDPVYTELLPPAAFLVIGFGLTPVVHFLQARQVHAVASRQGPFRATATDEGIRLVSRDSDTLHRWAMYARCAETDTVFVLLTGDKHGVGMLTLPKRGATTADGAPTASAPCSTDTSSASDTSASGPPG</sequence>
<dbReference type="InterPro" id="IPR025588">
    <property type="entry name" value="YcxB-like_C"/>
</dbReference>
<feature type="compositionally biased region" description="Low complexity" evidence="1">
    <location>
        <begin position="180"/>
        <end position="204"/>
    </location>
</feature>
<keyword evidence="2" id="KW-0472">Membrane</keyword>
<feature type="region of interest" description="Disordered" evidence="1">
    <location>
        <begin position="174"/>
        <end position="204"/>
    </location>
</feature>
<feature type="transmembrane region" description="Helical" evidence="2">
    <location>
        <begin position="58"/>
        <end position="76"/>
    </location>
</feature>
<evidence type="ECO:0000313" key="4">
    <source>
        <dbReference type="EMBL" id="MBM9621687.1"/>
    </source>
</evidence>
<gene>
    <name evidence="4" type="ORF">JE024_23715</name>
</gene>
<dbReference type="Pfam" id="PF14317">
    <property type="entry name" value="YcxB"/>
    <property type="match status" value="1"/>
</dbReference>
<reference evidence="4 5" key="1">
    <citation type="journal article" date="2016" name="Arch. Microbiol.">
        <title>Streptomyces zhihengii sp. nov., isolated from rhizospheric soil of Psammosilene tunicoides.</title>
        <authorList>
            <person name="Huang M.J."/>
            <person name="Fei J.J."/>
            <person name="Salam N."/>
            <person name="Kim C.J."/>
            <person name="Hozzein W.N."/>
            <person name="Xiao M."/>
            <person name="Huang H.Q."/>
            <person name="Li W.J."/>
        </authorList>
    </citation>
    <scope>NUCLEOTIDE SEQUENCE [LARGE SCALE GENOMIC DNA]</scope>
    <source>
        <strain evidence="4 5">YIM T102</strain>
    </source>
</reference>
<feature type="transmembrane region" description="Helical" evidence="2">
    <location>
        <begin position="88"/>
        <end position="106"/>
    </location>
</feature>
<dbReference type="Proteomes" id="UP000664109">
    <property type="component" value="Unassembled WGS sequence"/>
</dbReference>